<gene>
    <name evidence="1" type="ORF">E2C01_018077</name>
</gene>
<reference evidence="1 2" key="1">
    <citation type="submission" date="2019-05" db="EMBL/GenBank/DDBJ databases">
        <title>Another draft genome of Portunus trituberculatus and its Hox gene families provides insights of decapod evolution.</title>
        <authorList>
            <person name="Jeong J.-H."/>
            <person name="Song I."/>
            <person name="Kim S."/>
            <person name="Choi T."/>
            <person name="Kim D."/>
            <person name="Ryu S."/>
            <person name="Kim W."/>
        </authorList>
    </citation>
    <scope>NUCLEOTIDE SEQUENCE [LARGE SCALE GENOMIC DNA]</scope>
    <source>
        <tissue evidence="1">Muscle</tissue>
    </source>
</reference>
<organism evidence="1 2">
    <name type="scientific">Portunus trituberculatus</name>
    <name type="common">Swimming crab</name>
    <name type="synonym">Neptunus trituberculatus</name>
    <dbReference type="NCBI Taxonomy" id="210409"/>
    <lineage>
        <taxon>Eukaryota</taxon>
        <taxon>Metazoa</taxon>
        <taxon>Ecdysozoa</taxon>
        <taxon>Arthropoda</taxon>
        <taxon>Crustacea</taxon>
        <taxon>Multicrustacea</taxon>
        <taxon>Malacostraca</taxon>
        <taxon>Eumalacostraca</taxon>
        <taxon>Eucarida</taxon>
        <taxon>Decapoda</taxon>
        <taxon>Pleocyemata</taxon>
        <taxon>Brachyura</taxon>
        <taxon>Eubrachyura</taxon>
        <taxon>Portunoidea</taxon>
        <taxon>Portunidae</taxon>
        <taxon>Portuninae</taxon>
        <taxon>Portunus</taxon>
    </lineage>
</organism>
<proteinExistence type="predicted"/>
<dbReference type="Proteomes" id="UP000324222">
    <property type="component" value="Unassembled WGS sequence"/>
</dbReference>
<accession>A0A5B7DTK5</accession>
<name>A0A5B7DTK5_PORTR</name>
<evidence type="ECO:0000313" key="1">
    <source>
        <dbReference type="EMBL" id="MPC24982.1"/>
    </source>
</evidence>
<dbReference type="AlphaFoldDB" id="A0A5B7DTK5"/>
<sequence length="184" mass="21474">MLTFIVLCPKGDSWTSEEVFMLIKVCFTSYRVPSWEGTRNVPRSDCFLDNNPKSLDISLNFSYINFCNIRSLRSNFESVEHHLSSTKPHLLFLTETQLPEETDSSPFSVPSYFLYSHFLSKADPLKRRCSWRFASASWGDLTRYYADFPWSDYSFRVRDPFLCAERITEVDSICNAYGQMSEGW</sequence>
<evidence type="ECO:0000313" key="2">
    <source>
        <dbReference type="Proteomes" id="UP000324222"/>
    </source>
</evidence>
<dbReference type="EMBL" id="VSRR010001399">
    <property type="protein sequence ID" value="MPC24982.1"/>
    <property type="molecule type" value="Genomic_DNA"/>
</dbReference>
<protein>
    <submittedName>
        <fullName evidence="1">Uncharacterized protein</fullName>
    </submittedName>
</protein>
<keyword evidence="2" id="KW-1185">Reference proteome</keyword>
<comment type="caution">
    <text evidence="1">The sequence shown here is derived from an EMBL/GenBank/DDBJ whole genome shotgun (WGS) entry which is preliminary data.</text>
</comment>